<evidence type="ECO:0000256" key="1">
    <source>
        <dbReference type="ARBA" id="ARBA00023015"/>
    </source>
</evidence>
<dbReference type="Pfam" id="PF12833">
    <property type="entry name" value="HTH_18"/>
    <property type="match status" value="1"/>
</dbReference>
<comment type="caution">
    <text evidence="6">The sequence shown here is derived from an EMBL/GenBank/DDBJ whole genome shotgun (WGS) entry which is preliminary data.</text>
</comment>
<keyword evidence="4" id="KW-0472">Membrane</keyword>
<dbReference type="PROSITE" id="PS00041">
    <property type="entry name" value="HTH_ARAC_FAMILY_1"/>
    <property type="match status" value="1"/>
</dbReference>
<keyword evidence="3" id="KW-0804">Transcription</keyword>
<keyword evidence="2" id="KW-0238">DNA-binding</keyword>
<dbReference type="InterPro" id="IPR011990">
    <property type="entry name" value="TPR-like_helical_dom_sf"/>
</dbReference>
<dbReference type="Gene3D" id="1.25.40.10">
    <property type="entry name" value="Tetratricopeptide repeat domain"/>
    <property type="match status" value="2"/>
</dbReference>
<evidence type="ECO:0000256" key="3">
    <source>
        <dbReference type="ARBA" id="ARBA00023163"/>
    </source>
</evidence>
<dbReference type="InterPro" id="IPR018060">
    <property type="entry name" value="HTH_AraC"/>
</dbReference>
<feature type="domain" description="HTH araC/xylS-type" evidence="5">
    <location>
        <begin position="449"/>
        <end position="551"/>
    </location>
</feature>
<dbReference type="SUPFAM" id="SSF46689">
    <property type="entry name" value="Homeodomain-like"/>
    <property type="match status" value="1"/>
</dbReference>
<gene>
    <name evidence="6" type="ORF">O6P32_03390</name>
</gene>
<dbReference type="EMBL" id="JAPZVM010000002">
    <property type="protein sequence ID" value="MCZ8371749.1"/>
    <property type="molecule type" value="Genomic_DNA"/>
</dbReference>
<dbReference type="Gene3D" id="1.10.10.60">
    <property type="entry name" value="Homeodomain-like"/>
    <property type="match status" value="2"/>
</dbReference>
<evidence type="ECO:0000256" key="2">
    <source>
        <dbReference type="ARBA" id="ARBA00023125"/>
    </source>
</evidence>
<dbReference type="Proteomes" id="UP001141933">
    <property type="component" value="Unassembled WGS sequence"/>
</dbReference>
<protein>
    <submittedName>
        <fullName evidence="6">Helix-turn-helix transcriptional regulator</fullName>
    </submittedName>
</protein>
<organism evidence="6 7">
    <name type="scientific">Phocaeicola acetigenes</name>
    <dbReference type="NCBI Taxonomy" id="3016083"/>
    <lineage>
        <taxon>Bacteria</taxon>
        <taxon>Pseudomonadati</taxon>
        <taxon>Bacteroidota</taxon>
        <taxon>Bacteroidia</taxon>
        <taxon>Bacteroidales</taxon>
        <taxon>Bacteroidaceae</taxon>
        <taxon>Phocaeicola</taxon>
    </lineage>
</organism>
<feature type="transmembrane region" description="Helical" evidence="4">
    <location>
        <begin position="378"/>
        <end position="398"/>
    </location>
</feature>
<evidence type="ECO:0000256" key="4">
    <source>
        <dbReference type="SAM" id="Phobius"/>
    </source>
</evidence>
<dbReference type="RefSeq" id="WP_269876809.1">
    <property type="nucleotide sequence ID" value="NZ_JAPZVM010000002.1"/>
</dbReference>
<dbReference type="PANTHER" id="PTHR43280">
    <property type="entry name" value="ARAC-FAMILY TRANSCRIPTIONAL REGULATOR"/>
    <property type="match status" value="1"/>
</dbReference>
<evidence type="ECO:0000313" key="6">
    <source>
        <dbReference type="EMBL" id="MCZ8371749.1"/>
    </source>
</evidence>
<proteinExistence type="predicted"/>
<dbReference type="InterPro" id="IPR018062">
    <property type="entry name" value="HTH_AraC-typ_CS"/>
</dbReference>
<sequence length="555" mass="63007">MLWILSLSAVADTLSVRDTEVLPADKERLREAAFHYLYHGNTALARKYGQRLLELGELQNDRACGQLYGHLILGLVNTESRLSTEGYTHLETARALATQYHNHEALMLILNGFGNYAMFAYDDIYTAISYYFQALDEAKYTGNRRQYAMILSNISGAYFMRNDFSGLVYAEEAVDIAHKIKEPIPLFYGTMNTALYYLASDSLRPARMAIEAVCQMHTTQGFGTKSDICLLQAMLYAKYGETDKAYGFYSQAMENFPTASASTITIVYLEYARLLRADNRVKNAIKVLEYALGHVDDSGMPIHKRRLLKELALCYREAGQTGKALECTLEYMGYQDRLFDEVRERATQEARIKHDIYSREQQISEQQLVILNNRYRTVVLTCILAAVFVALGLICFFYRKKIQLYNAIVSQNRECLHREKMLLAQMDKMRQDGQASVALTNKLNDLMSRFTTLMIEEQLFTDPSLTVGSMADRLGTNRTYLSKAINETTGKSFTQLVNEYRIRQAIVEISDLAANKPLKQIAAEVGFSSLSTFYTCFQSGTGMTPACYRSQLKGM</sequence>
<keyword evidence="4" id="KW-0812">Transmembrane</keyword>
<evidence type="ECO:0000259" key="5">
    <source>
        <dbReference type="PROSITE" id="PS01124"/>
    </source>
</evidence>
<dbReference type="SMART" id="SM00342">
    <property type="entry name" value="HTH_ARAC"/>
    <property type="match status" value="1"/>
</dbReference>
<reference evidence="6" key="1">
    <citation type="submission" date="2022-12" db="EMBL/GenBank/DDBJ databases">
        <title>Phocaeicola acetigenes sp. nov., isolated feces from a healthy human.</title>
        <authorList>
            <person name="Do H."/>
            <person name="Ha Y.B."/>
            <person name="Kim J.-S."/>
            <person name="Suh M.K."/>
            <person name="Kim H.S."/>
            <person name="Lee J.-S."/>
        </authorList>
    </citation>
    <scope>NUCLEOTIDE SEQUENCE</scope>
    <source>
        <strain evidence="6">KGMB11183</strain>
    </source>
</reference>
<dbReference type="SUPFAM" id="SSF48452">
    <property type="entry name" value="TPR-like"/>
    <property type="match status" value="2"/>
</dbReference>
<dbReference type="PANTHER" id="PTHR43280:SF29">
    <property type="entry name" value="ARAC-FAMILY TRANSCRIPTIONAL REGULATOR"/>
    <property type="match status" value="1"/>
</dbReference>
<name>A0ABT4PFC7_9BACT</name>
<evidence type="ECO:0000313" key="7">
    <source>
        <dbReference type="Proteomes" id="UP001141933"/>
    </source>
</evidence>
<keyword evidence="1" id="KW-0805">Transcription regulation</keyword>
<dbReference type="InterPro" id="IPR009057">
    <property type="entry name" value="Homeodomain-like_sf"/>
</dbReference>
<dbReference type="PROSITE" id="PS01124">
    <property type="entry name" value="HTH_ARAC_FAMILY_2"/>
    <property type="match status" value="1"/>
</dbReference>
<accession>A0ABT4PFC7</accession>
<keyword evidence="7" id="KW-1185">Reference proteome</keyword>
<keyword evidence="4" id="KW-1133">Transmembrane helix</keyword>